<dbReference type="InterPro" id="IPR002885">
    <property type="entry name" value="PPR_rpt"/>
</dbReference>
<reference evidence="3" key="1">
    <citation type="journal article" date="2019" name="Gigascience">
        <title>De novo genome assembly of the endangered Acer yangbiense, a plant species with extremely small populations endemic to Yunnan Province, China.</title>
        <authorList>
            <person name="Yang J."/>
            <person name="Wariss H.M."/>
            <person name="Tao L."/>
            <person name="Zhang R."/>
            <person name="Yun Q."/>
            <person name="Hollingsworth P."/>
            <person name="Dao Z."/>
            <person name="Luo G."/>
            <person name="Guo H."/>
            <person name="Ma Y."/>
            <person name="Sun W."/>
        </authorList>
    </citation>
    <scope>NUCLEOTIDE SEQUENCE [LARGE SCALE GENOMIC DNA]</scope>
    <source>
        <strain evidence="3">cv. br00</strain>
    </source>
</reference>
<protein>
    <recommendedName>
        <fullName evidence="4">Pentatricopeptide repeat-containing protein</fullName>
    </recommendedName>
</protein>
<evidence type="ECO:0000256" key="1">
    <source>
        <dbReference type="ARBA" id="ARBA00022737"/>
    </source>
</evidence>
<dbReference type="EMBL" id="VDCV01000012">
    <property type="protein sequence ID" value="KAB5532205.1"/>
    <property type="molecule type" value="Genomic_DNA"/>
</dbReference>
<sequence>MRSSSGYSEILDPFIKSYKELGSNNVGNVDETFSLQKLVVGKGFVPHVLTYGILIDGFCKQKRCSEAKLVLEICITRVRNLATLLILL</sequence>
<dbReference type="NCBIfam" id="TIGR00756">
    <property type="entry name" value="PPR"/>
    <property type="match status" value="1"/>
</dbReference>
<evidence type="ECO:0000313" key="3">
    <source>
        <dbReference type="Proteomes" id="UP000326939"/>
    </source>
</evidence>
<dbReference type="InterPro" id="IPR011990">
    <property type="entry name" value="TPR-like_helical_dom_sf"/>
</dbReference>
<gene>
    <name evidence="2" type="ORF">DKX38_018875</name>
</gene>
<organism evidence="2 3">
    <name type="scientific">Salix brachista</name>
    <dbReference type="NCBI Taxonomy" id="2182728"/>
    <lineage>
        <taxon>Eukaryota</taxon>
        <taxon>Viridiplantae</taxon>
        <taxon>Streptophyta</taxon>
        <taxon>Embryophyta</taxon>
        <taxon>Tracheophyta</taxon>
        <taxon>Spermatophyta</taxon>
        <taxon>Magnoliopsida</taxon>
        <taxon>eudicotyledons</taxon>
        <taxon>Gunneridae</taxon>
        <taxon>Pentapetalae</taxon>
        <taxon>rosids</taxon>
        <taxon>fabids</taxon>
        <taxon>Malpighiales</taxon>
        <taxon>Salicaceae</taxon>
        <taxon>Saliceae</taxon>
        <taxon>Salix</taxon>
    </lineage>
</organism>
<comment type="caution">
    <text evidence="2">The sequence shown here is derived from an EMBL/GenBank/DDBJ whole genome shotgun (WGS) entry which is preliminary data.</text>
</comment>
<dbReference type="Gene3D" id="1.25.40.10">
    <property type="entry name" value="Tetratricopeptide repeat domain"/>
    <property type="match status" value="1"/>
</dbReference>
<dbReference type="AlphaFoldDB" id="A0A5N5KP79"/>
<keyword evidence="1" id="KW-0677">Repeat</keyword>
<proteinExistence type="predicted"/>
<dbReference type="Pfam" id="PF12854">
    <property type="entry name" value="PPR_1"/>
    <property type="match status" value="1"/>
</dbReference>
<keyword evidence="3" id="KW-1185">Reference proteome</keyword>
<evidence type="ECO:0000313" key="2">
    <source>
        <dbReference type="EMBL" id="KAB5532205.1"/>
    </source>
</evidence>
<accession>A0A5N5KP79</accession>
<evidence type="ECO:0008006" key="4">
    <source>
        <dbReference type="Google" id="ProtNLM"/>
    </source>
</evidence>
<name>A0A5N5KP79_9ROSI</name>
<dbReference type="Proteomes" id="UP000326939">
    <property type="component" value="Chromosome 12"/>
</dbReference>